<proteinExistence type="predicted"/>
<dbReference type="SUPFAM" id="SSF142921">
    <property type="entry name" value="WGR domain-like"/>
    <property type="match status" value="1"/>
</dbReference>
<name>A0ABM9NMX7_9GAMM</name>
<protein>
    <recommendedName>
        <fullName evidence="2">WGR domain-containing protein</fullName>
    </recommendedName>
</protein>
<evidence type="ECO:0000313" key="3">
    <source>
        <dbReference type="EMBL" id="CAL1242001.1"/>
    </source>
</evidence>
<feature type="domain" description="WGR" evidence="2">
    <location>
        <begin position="1"/>
        <end position="85"/>
    </location>
</feature>
<evidence type="ECO:0000313" key="4">
    <source>
        <dbReference type="Proteomes" id="UP001497493"/>
    </source>
</evidence>
<dbReference type="RefSeq" id="WP_348760053.1">
    <property type="nucleotide sequence ID" value="NZ_OZ026885.1"/>
</dbReference>
<gene>
    <name evidence="3" type="ORF">MECH1_V1_P0069</name>
</gene>
<dbReference type="InterPro" id="IPR049809">
    <property type="entry name" value="YehF/YfeS-like_WGR"/>
</dbReference>
<dbReference type="EMBL" id="OZ026885">
    <property type="protein sequence ID" value="CAL1242001.1"/>
    <property type="molecule type" value="Genomic_DNA"/>
</dbReference>
<sequence>MQPLRLRWEKHTRYYEVQVEPDLWGTWVLTRLWGRRGTALGQIRRMPCGSYDEALEQVAAVTRRRAQRGYAAVAVGQSSRLESSSATGSARPSPDGSTGPTR</sequence>
<dbReference type="InterPro" id="IPR008893">
    <property type="entry name" value="WGR_domain"/>
</dbReference>
<reference evidence="3 4" key="1">
    <citation type="submission" date="2024-04" db="EMBL/GenBank/DDBJ databases">
        <authorList>
            <person name="Cremers G."/>
        </authorList>
    </citation>
    <scope>NUCLEOTIDE SEQUENCE [LARGE SCALE GENOMIC DNA]</scope>
    <source>
        <strain evidence="3">MeCH1-AG</strain>
        <plasmid evidence="3 4">2</plasmid>
    </source>
</reference>
<evidence type="ECO:0000256" key="1">
    <source>
        <dbReference type="SAM" id="MobiDB-lite"/>
    </source>
</evidence>
<evidence type="ECO:0000259" key="2">
    <source>
        <dbReference type="PROSITE" id="PS51977"/>
    </source>
</evidence>
<keyword evidence="4" id="KW-1185">Reference proteome</keyword>
<dbReference type="InterPro" id="IPR036930">
    <property type="entry name" value="WGR_dom_sf"/>
</dbReference>
<dbReference type="CDD" id="cd07996">
    <property type="entry name" value="WGR_MMR_like"/>
    <property type="match status" value="1"/>
</dbReference>
<dbReference type="PROSITE" id="PS51977">
    <property type="entry name" value="WGR"/>
    <property type="match status" value="1"/>
</dbReference>
<dbReference type="Proteomes" id="UP001497493">
    <property type="component" value="Plasmid 2"/>
</dbReference>
<dbReference type="Gene3D" id="2.20.140.10">
    <property type="entry name" value="WGR domain"/>
    <property type="match status" value="1"/>
</dbReference>
<geneLocation type="plasmid" evidence="3 4">
    <name>2</name>
</geneLocation>
<keyword evidence="3" id="KW-0614">Plasmid</keyword>
<organism evidence="3 4">
    <name type="scientific">Candidatus Methylocalor cossyra</name>
    <dbReference type="NCBI Taxonomy" id="3108543"/>
    <lineage>
        <taxon>Bacteria</taxon>
        <taxon>Pseudomonadati</taxon>
        <taxon>Pseudomonadota</taxon>
        <taxon>Gammaproteobacteria</taxon>
        <taxon>Methylococcales</taxon>
        <taxon>Methylococcaceae</taxon>
        <taxon>Candidatus Methylocalor</taxon>
    </lineage>
</organism>
<dbReference type="Pfam" id="PF05406">
    <property type="entry name" value="WGR"/>
    <property type="match status" value="1"/>
</dbReference>
<accession>A0ABM9NMX7</accession>
<feature type="region of interest" description="Disordered" evidence="1">
    <location>
        <begin position="73"/>
        <end position="102"/>
    </location>
</feature>
<feature type="compositionally biased region" description="Polar residues" evidence="1">
    <location>
        <begin position="76"/>
        <end position="102"/>
    </location>
</feature>